<comment type="caution">
    <text evidence="12">The sequence shown here is derived from an EMBL/GenBank/DDBJ whole genome shotgun (WGS) entry which is preliminary data.</text>
</comment>
<dbReference type="SMART" id="SM01217">
    <property type="entry name" value="Fn3_like"/>
    <property type="match status" value="1"/>
</dbReference>
<dbReference type="Pfam" id="PF14310">
    <property type="entry name" value="Fn3-like"/>
    <property type="match status" value="1"/>
</dbReference>
<evidence type="ECO:0000256" key="3">
    <source>
        <dbReference type="ARBA" id="ARBA00005336"/>
    </source>
</evidence>
<dbReference type="InterPro" id="IPR036962">
    <property type="entry name" value="Glyco_hydro_3_N_sf"/>
</dbReference>
<dbReference type="PANTHER" id="PTHR30620">
    <property type="entry name" value="PERIPLASMIC BETA-GLUCOSIDASE-RELATED"/>
    <property type="match status" value="1"/>
</dbReference>
<dbReference type="RefSeq" id="WP_101309293.1">
    <property type="nucleotide sequence ID" value="NZ_MVDE01000009.1"/>
</dbReference>
<evidence type="ECO:0000313" key="12">
    <source>
        <dbReference type="EMBL" id="PKQ67308.1"/>
    </source>
</evidence>
<dbReference type="InterPro" id="IPR019800">
    <property type="entry name" value="Glyco_hydro_3_AS"/>
</dbReference>
<evidence type="ECO:0000256" key="9">
    <source>
        <dbReference type="ARBA" id="ARBA00067498"/>
    </source>
</evidence>
<dbReference type="InterPro" id="IPR017853">
    <property type="entry name" value="GH"/>
</dbReference>
<evidence type="ECO:0000313" key="13">
    <source>
        <dbReference type="Proteomes" id="UP000233618"/>
    </source>
</evidence>
<keyword evidence="7 10" id="KW-0378">Hydrolase</keyword>
<dbReference type="InterPro" id="IPR001764">
    <property type="entry name" value="Glyco_hydro_3_N"/>
</dbReference>
<dbReference type="PANTHER" id="PTHR30620:SF16">
    <property type="entry name" value="LYSOSOMAL BETA GLUCOSIDASE"/>
    <property type="match status" value="1"/>
</dbReference>
<keyword evidence="13" id="KW-1185">Reference proteome</keyword>
<dbReference type="Pfam" id="PF01915">
    <property type="entry name" value="Glyco_hydro_3_C"/>
    <property type="match status" value="1"/>
</dbReference>
<comment type="catalytic activity">
    <reaction evidence="1">
        <text>Hydrolysis of terminal, non-reducing beta-D-glucosyl residues with release of beta-D-glucose.</text>
        <dbReference type="EC" id="3.2.1.21"/>
    </reaction>
</comment>
<organism evidence="12 13">
    <name type="scientific">Labilibaculum manganireducens</name>
    <dbReference type="NCBI Taxonomy" id="1940525"/>
    <lineage>
        <taxon>Bacteria</taxon>
        <taxon>Pseudomonadati</taxon>
        <taxon>Bacteroidota</taxon>
        <taxon>Bacteroidia</taxon>
        <taxon>Marinilabiliales</taxon>
        <taxon>Marinifilaceae</taxon>
        <taxon>Labilibaculum</taxon>
    </lineage>
</organism>
<keyword evidence="8 10" id="KW-0326">Glycosidase</keyword>
<feature type="domain" description="Fibronectin type III-like" evidence="11">
    <location>
        <begin position="676"/>
        <end position="745"/>
    </location>
</feature>
<dbReference type="GO" id="GO:0008422">
    <property type="term" value="F:beta-glucosidase activity"/>
    <property type="evidence" value="ECO:0007669"/>
    <property type="project" value="UniProtKB-EC"/>
</dbReference>
<dbReference type="EMBL" id="MVDE01000009">
    <property type="protein sequence ID" value="PKQ67308.1"/>
    <property type="molecule type" value="Genomic_DNA"/>
</dbReference>
<evidence type="ECO:0000256" key="2">
    <source>
        <dbReference type="ARBA" id="ARBA00004418"/>
    </source>
</evidence>
<evidence type="ECO:0000256" key="6">
    <source>
        <dbReference type="ARBA" id="ARBA00022764"/>
    </source>
</evidence>
<proteinExistence type="inferred from homology"/>
<dbReference type="Gene3D" id="3.20.20.300">
    <property type="entry name" value="Glycoside hydrolase, family 3, N-terminal domain"/>
    <property type="match status" value="1"/>
</dbReference>
<comment type="subcellular location">
    <subcellularLocation>
        <location evidence="2">Periplasm</location>
    </subcellularLocation>
</comment>
<dbReference type="InterPro" id="IPR036881">
    <property type="entry name" value="Glyco_hydro_3_C_sf"/>
</dbReference>
<evidence type="ECO:0000259" key="11">
    <source>
        <dbReference type="SMART" id="SM01217"/>
    </source>
</evidence>
<dbReference type="AlphaFoldDB" id="A0A2N3IAK7"/>
<reference evidence="12 13" key="1">
    <citation type="journal article" date="2017" name="Front. Microbiol.">
        <title>Labilibaculum manganireducens gen. nov., sp. nov. and Labilibaculum filiforme sp. nov., Novel Bacteroidetes Isolated from Subsurface Sediments of the Baltic Sea.</title>
        <authorList>
            <person name="Vandieken V."/>
            <person name="Marshall I.P."/>
            <person name="Niemann H."/>
            <person name="Engelen B."/>
            <person name="Cypionka H."/>
        </authorList>
    </citation>
    <scope>NUCLEOTIDE SEQUENCE [LARGE SCALE GENOMIC DNA]</scope>
    <source>
        <strain evidence="12 13">59.10-2M</strain>
    </source>
</reference>
<evidence type="ECO:0000256" key="7">
    <source>
        <dbReference type="ARBA" id="ARBA00022801"/>
    </source>
</evidence>
<dbReference type="PROSITE" id="PS00775">
    <property type="entry name" value="GLYCOSYL_HYDROL_F3"/>
    <property type="match status" value="1"/>
</dbReference>
<dbReference type="Pfam" id="PF00933">
    <property type="entry name" value="Glyco_hydro_3"/>
    <property type="match status" value="1"/>
</dbReference>
<name>A0A2N3IAK7_9BACT</name>
<dbReference type="GO" id="GO:0042597">
    <property type="term" value="C:periplasmic space"/>
    <property type="evidence" value="ECO:0007669"/>
    <property type="project" value="UniProtKB-SubCell"/>
</dbReference>
<dbReference type="PRINTS" id="PR00133">
    <property type="entry name" value="GLHYDRLASE3"/>
</dbReference>
<dbReference type="Gene3D" id="3.40.50.1700">
    <property type="entry name" value="Glycoside hydrolase family 3 C-terminal domain"/>
    <property type="match status" value="1"/>
</dbReference>
<dbReference type="NCBIfam" id="NF011678">
    <property type="entry name" value="PRK15098.1"/>
    <property type="match status" value="1"/>
</dbReference>
<protein>
    <recommendedName>
        <fullName evidence="9">Periplasmic beta-glucosidase</fullName>
        <ecNumber evidence="4">3.2.1.21</ecNumber>
    </recommendedName>
</protein>
<dbReference type="FunFam" id="3.40.50.1700:FF:000004">
    <property type="entry name" value="Periplasmic beta-glucosidase"/>
    <property type="match status" value="1"/>
</dbReference>
<comment type="similarity">
    <text evidence="3 10">Belongs to the glycosyl hydrolase 3 family.</text>
</comment>
<evidence type="ECO:0000256" key="1">
    <source>
        <dbReference type="ARBA" id="ARBA00000448"/>
    </source>
</evidence>
<evidence type="ECO:0000256" key="8">
    <source>
        <dbReference type="ARBA" id="ARBA00023295"/>
    </source>
</evidence>
<dbReference type="PROSITE" id="PS51257">
    <property type="entry name" value="PROKAR_LIPOPROTEIN"/>
    <property type="match status" value="1"/>
</dbReference>
<dbReference type="EC" id="3.2.1.21" evidence="4"/>
<evidence type="ECO:0000256" key="5">
    <source>
        <dbReference type="ARBA" id="ARBA00022729"/>
    </source>
</evidence>
<dbReference type="GO" id="GO:0009251">
    <property type="term" value="P:glucan catabolic process"/>
    <property type="evidence" value="ECO:0007669"/>
    <property type="project" value="TreeGrafter"/>
</dbReference>
<dbReference type="SUPFAM" id="SSF52279">
    <property type="entry name" value="Beta-D-glucan exohydrolase, C-terminal domain"/>
    <property type="match status" value="1"/>
</dbReference>
<dbReference type="Gene3D" id="2.60.40.10">
    <property type="entry name" value="Immunoglobulins"/>
    <property type="match status" value="1"/>
</dbReference>
<dbReference type="Proteomes" id="UP000233618">
    <property type="component" value="Unassembled WGS sequence"/>
</dbReference>
<dbReference type="InterPro" id="IPR051915">
    <property type="entry name" value="Cellulose_Degrad_GH3"/>
</dbReference>
<sequence>MIKKVNLVIISLLVLLSCNQEKSPVSKEDEFVSELLGKMTLSEKIGQLNQHTSRWEMTGPAPKNNDSQDQLEQIKNGEVGSMLNVTGAEATLNAQKLAVENSRLGIPMIFGYDVIHGYQTMFPIPLAEASSWDPEIVKLSAQVAAKEASAAGLQWTFAPMMDVGRDARWGRVMEGCGEDPYLASVLSVARIKGFQGTDLSANNTIAACAKHFAGYGFSESGRDYNTVDIGSYTLHNIVLPPFKAVAEADVSTFMNSFNIINGTPSTANPYLQRNLLKNKWNFKGFVVSDWGSIEEISNHGAAENLKEAGLLAIKAGSDMDMESNAYSKYLKELVDEGKVDEKLIDDAVKRILKIKYKLGLFNDPYQYSNIEREKKEIYSKENRTAARNVARHSMVLLKNKAQLLPLSKQIKSIALIGPLADSKDIPLGSWRAKAIKNSAVSLLEGIQSAVSAKTKINYSKGCNLTIGDRSFLQELSYEQNDKSGFQDAIKAAQNSEVVIMALGEDCWQSGEGRSQTDIRLKGQQQDLFNAVKKVNKNIVVVLMNGRPLAIPEIAENAAAVLETWFGGSEAGNAIADVLFGDYNPSGKLTMSFPRNAGQCPIYYNHMNTGRPTSTNNVFWSHYTDAPNTPLYPFGYGLSYTSFAYGEATINSSAIKKDETIEIKISLANTGKYEGEEVVQLYIQDPKATYARPVKELKQFKKIKLKPDENIQVSFKLKPEDLGYYSPEGEFLIESGEYHIYVGGNSQEVKQVNFTLID</sequence>
<keyword evidence="5" id="KW-0732">Signal</keyword>
<dbReference type="InterPro" id="IPR013783">
    <property type="entry name" value="Ig-like_fold"/>
</dbReference>
<accession>A0A2N3IAK7</accession>
<evidence type="ECO:0000256" key="4">
    <source>
        <dbReference type="ARBA" id="ARBA00012744"/>
    </source>
</evidence>
<dbReference type="InterPro" id="IPR026891">
    <property type="entry name" value="Fn3-like"/>
</dbReference>
<gene>
    <name evidence="12" type="ORF">BZG01_07920</name>
</gene>
<dbReference type="FunFam" id="3.20.20.300:FF:000005">
    <property type="entry name" value="Periplasmic beta-glucosidase"/>
    <property type="match status" value="1"/>
</dbReference>
<dbReference type="SUPFAM" id="SSF51445">
    <property type="entry name" value="(Trans)glycosidases"/>
    <property type="match status" value="1"/>
</dbReference>
<dbReference type="FunFam" id="2.60.40.10:FF:000495">
    <property type="entry name" value="Periplasmic beta-glucosidase"/>
    <property type="match status" value="1"/>
</dbReference>
<dbReference type="InterPro" id="IPR002772">
    <property type="entry name" value="Glyco_hydro_3_C"/>
</dbReference>
<keyword evidence="6" id="KW-0574">Periplasm</keyword>
<evidence type="ECO:0000256" key="10">
    <source>
        <dbReference type="RuleBase" id="RU361161"/>
    </source>
</evidence>